<sequence length="188" mass="19486">MFERFAQEARVAVTHAQQEARALRDSRIGTEHVLIGLAGDGGDAAAVALREAGITAASLRARLRREKADELDSAALASLGIDLEEVRRAAEIRFGVGALDPAPKGPRPKGHLPLSSAARKSLELAVRAAGHDRGPSAGRAGSSISSGHLLIGMLDAGTGEAARILRELDVDVVALRAAVLARLAQDAA</sequence>
<feature type="domain" description="Clp R" evidence="2">
    <location>
        <begin position="2"/>
        <end position="186"/>
    </location>
</feature>
<keyword evidence="4" id="KW-1185">Reference proteome</keyword>
<accession>A0A1H0QYM9</accession>
<gene>
    <name evidence="3" type="ORF">SAMN04515671_3314</name>
</gene>
<dbReference type="RefSeq" id="WP_090477657.1">
    <property type="nucleotide sequence ID" value="NZ_LT629710.1"/>
</dbReference>
<dbReference type="STRING" id="1090615.SAMN04515671_3314"/>
<dbReference type="InterPro" id="IPR036628">
    <property type="entry name" value="Clp_N_dom_sf"/>
</dbReference>
<dbReference type="Pfam" id="PF02861">
    <property type="entry name" value="Clp_N"/>
    <property type="match status" value="1"/>
</dbReference>
<protein>
    <submittedName>
        <fullName evidence="3">Clp amino terminal domain-containing protein, pathogenicity island component</fullName>
    </submittedName>
</protein>
<organism evidence="3 4">
    <name type="scientific">Nakamurella panacisegetis</name>
    <dbReference type="NCBI Taxonomy" id="1090615"/>
    <lineage>
        <taxon>Bacteria</taxon>
        <taxon>Bacillati</taxon>
        <taxon>Actinomycetota</taxon>
        <taxon>Actinomycetes</taxon>
        <taxon>Nakamurellales</taxon>
        <taxon>Nakamurellaceae</taxon>
        <taxon>Nakamurella</taxon>
    </lineage>
</organism>
<keyword evidence="1" id="KW-0677">Repeat</keyword>
<dbReference type="AlphaFoldDB" id="A0A1H0QYM9"/>
<reference evidence="3 4" key="1">
    <citation type="submission" date="2016-10" db="EMBL/GenBank/DDBJ databases">
        <authorList>
            <person name="de Groot N.N."/>
        </authorList>
    </citation>
    <scope>NUCLEOTIDE SEQUENCE [LARGE SCALE GENOMIC DNA]</scope>
    <source>
        <strain evidence="4">P4-7,KCTC 19426,CECT 7604</strain>
    </source>
</reference>
<evidence type="ECO:0000259" key="2">
    <source>
        <dbReference type="PROSITE" id="PS51903"/>
    </source>
</evidence>
<proteinExistence type="predicted"/>
<dbReference type="SUPFAM" id="SSF81923">
    <property type="entry name" value="Double Clp-N motif"/>
    <property type="match status" value="2"/>
</dbReference>
<dbReference type="Proteomes" id="UP000198741">
    <property type="component" value="Chromosome I"/>
</dbReference>
<evidence type="ECO:0000313" key="3">
    <source>
        <dbReference type="EMBL" id="SDP22354.1"/>
    </source>
</evidence>
<dbReference type="PROSITE" id="PS51903">
    <property type="entry name" value="CLP_R"/>
    <property type="match status" value="1"/>
</dbReference>
<evidence type="ECO:0000256" key="1">
    <source>
        <dbReference type="PROSITE-ProRule" id="PRU01251"/>
    </source>
</evidence>
<dbReference type="Gene3D" id="1.10.1780.10">
    <property type="entry name" value="Clp, N-terminal domain"/>
    <property type="match status" value="2"/>
</dbReference>
<dbReference type="InterPro" id="IPR004176">
    <property type="entry name" value="Clp_R_N"/>
</dbReference>
<name>A0A1H0QYM9_9ACTN</name>
<dbReference type="EMBL" id="LT629710">
    <property type="protein sequence ID" value="SDP22354.1"/>
    <property type="molecule type" value="Genomic_DNA"/>
</dbReference>
<dbReference type="OrthoDB" id="3628183at2"/>
<evidence type="ECO:0000313" key="4">
    <source>
        <dbReference type="Proteomes" id="UP000198741"/>
    </source>
</evidence>